<keyword evidence="7" id="KW-1185">Reference proteome</keyword>
<comment type="similarity">
    <text evidence="3">Belongs to the AB hydrolase superfamily. FUS2 hydrolase family.</text>
</comment>
<dbReference type="EMBL" id="RJSF01000047">
    <property type="protein sequence ID" value="RNM11912.1"/>
    <property type="molecule type" value="Genomic_DNA"/>
</dbReference>
<dbReference type="SUPFAM" id="SSF53474">
    <property type="entry name" value="alpha/beta-Hydrolases"/>
    <property type="match status" value="1"/>
</dbReference>
<dbReference type="RefSeq" id="WP_123225146.1">
    <property type="nucleotide sequence ID" value="NZ_RJSF01000047.1"/>
</dbReference>
<sequence>MAPREPTRRDVAFSSDGEECKAWLFLTNTERPPLVVMGHGLGGTREMGLEPYARAFALAGMAVLVFTYRHFGDSEGMPRRLIDVDHQLGDWIAALAYARTIEEIDPTRIAVWGTSFGGGHVIEVAAHDGGVAAVISQCPFTDGLASLRVASPQSLLRQSEVRQRMVNATIQLLAEEGPQALQVRRVAATVGVS</sequence>
<dbReference type="Pfam" id="PF00561">
    <property type="entry name" value="Abhydrolase_1"/>
    <property type="match status" value="1"/>
</dbReference>
<reference evidence="6 7" key="1">
    <citation type="submission" date="2018-11" db="EMBL/GenBank/DDBJ databases">
        <authorList>
            <person name="Li F."/>
        </authorList>
    </citation>
    <scope>NUCLEOTIDE SEQUENCE [LARGE SCALE GENOMIC DNA]</scope>
    <source>
        <strain evidence="6 7">Gsoil 818</strain>
    </source>
</reference>
<feature type="domain" description="HTH tetR-type" evidence="5">
    <location>
        <begin position="159"/>
        <end position="193"/>
    </location>
</feature>
<name>A0A3N0GIB6_9ACTN</name>
<dbReference type="InterPro" id="IPR009057">
    <property type="entry name" value="Homeodomain-like_sf"/>
</dbReference>
<keyword evidence="1 6" id="KW-0378">Hydrolase</keyword>
<dbReference type="Gene3D" id="3.40.50.1820">
    <property type="entry name" value="alpha/beta hydrolase"/>
    <property type="match status" value="1"/>
</dbReference>
<dbReference type="PANTHER" id="PTHR22946:SF9">
    <property type="entry name" value="POLYKETIDE TRANSFERASE AF380"/>
    <property type="match status" value="1"/>
</dbReference>
<evidence type="ECO:0000313" key="7">
    <source>
        <dbReference type="Proteomes" id="UP000279994"/>
    </source>
</evidence>
<dbReference type="InterPro" id="IPR000073">
    <property type="entry name" value="AB_hydrolase_1"/>
</dbReference>
<keyword evidence="2 4" id="KW-0238">DNA-binding</keyword>
<protein>
    <submittedName>
        <fullName evidence="6">Alpha/beta fold hydrolase</fullName>
    </submittedName>
</protein>
<dbReference type="PROSITE" id="PS50977">
    <property type="entry name" value="HTH_TETR_2"/>
    <property type="match status" value="1"/>
</dbReference>
<dbReference type="SUPFAM" id="SSF46689">
    <property type="entry name" value="Homeodomain-like"/>
    <property type="match status" value="1"/>
</dbReference>
<evidence type="ECO:0000256" key="2">
    <source>
        <dbReference type="ARBA" id="ARBA00023125"/>
    </source>
</evidence>
<dbReference type="Proteomes" id="UP000279994">
    <property type="component" value="Unassembled WGS sequence"/>
</dbReference>
<evidence type="ECO:0000256" key="1">
    <source>
        <dbReference type="ARBA" id="ARBA00022801"/>
    </source>
</evidence>
<evidence type="ECO:0000259" key="5">
    <source>
        <dbReference type="PROSITE" id="PS50977"/>
    </source>
</evidence>
<dbReference type="InterPro" id="IPR001647">
    <property type="entry name" value="HTH_TetR"/>
</dbReference>
<dbReference type="InterPro" id="IPR050261">
    <property type="entry name" value="FrsA_esterase"/>
</dbReference>
<dbReference type="GO" id="GO:0003677">
    <property type="term" value="F:DNA binding"/>
    <property type="evidence" value="ECO:0007669"/>
    <property type="project" value="UniProtKB-UniRule"/>
</dbReference>
<comment type="caution">
    <text evidence="6">The sequence shown here is derived from an EMBL/GenBank/DDBJ whole genome shotgun (WGS) entry which is preliminary data.</text>
</comment>
<accession>A0A3N0GIB6</accession>
<evidence type="ECO:0000256" key="3">
    <source>
        <dbReference type="ARBA" id="ARBA00038115"/>
    </source>
</evidence>
<comment type="caution">
    <text evidence="4">Lacks conserved residue(s) required for the propagation of feature annotation.</text>
</comment>
<dbReference type="AlphaFoldDB" id="A0A3N0GIB6"/>
<dbReference type="InterPro" id="IPR029058">
    <property type="entry name" value="AB_hydrolase_fold"/>
</dbReference>
<evidence type="ECO:0000256" key="4">
    <source>
        <dbReference type="PROSITE-ProRule" id="PRU00335"/>
    </source>
</evidence>
<evidence type="ECO:0000313" key="6">
    <source>
        <dbReference type="EMBL" id="RNM11912.1"/>
    </source>
</evidence>
<proteinExistence type="inferred from homology"/>
<dbReference type="PANTHER" id="PTHR22946">
    <property type="entry name" value="DIENELACTONE HYDROLASE DOMAIN-CONTAINING PROTEIN-RELATED"/>
    <property type="match status" value="1"/>
</dbReference>
<organism evidence="6 7">
    <name type="scientific">Nocardioides pocheonensis</name>
    <dbReference type="NCBI Taxonomy" id="661485"/>
    <lineage>
        <taxon>Bacteria</taxon>
        <taxon>Bacillati</taxon>
        <taxon>Actinomycetota</taxon>
        <taxon>Actinomycetes</taxon>
        <taxon>Propionibacteriales</taxon>
        <taxon>Nocardioidaceae</taxon>
        <taxon>Nocardioides</taxon>
    </lineage>
</organism>
<gene>
    <name evidence="6" type="ORF">EFL26_21760</name>
</gene>
<dbReference type="GO" id="GO:0052689">
    <property type="term" value="F:carboxylic ester hydrolase activity"/>
    <property type="evidence" value="ECO:0007669"/>
    <property type="project" value="UniProtKB-ARBA"/>
</dbReference>
<dbReference type="OrthoDB" id="63034at2"/>